<keyword evidence="4" id="KW-0028">Amino-acid biosynthesis</keyword>
<reference evidence="6" key="1">
    <citation type="journal article" date="2014" name="Int. J. Syst. Evol. Microbiol.">
        <title>Complete genome sequence of Corynebacterium casei LMG S-19264T (=DSM 44701T), isolated from a smear-ripened cheese.</title>
        <authorList>
            <consortium name="US DOE Joint Genome Institute (JGI-PGF)"/>
            <person name="Walter F."/>
            <person name="Albersmeier A."/>
            <person name="Kalinowski J."/>
            <person name="Ruckert C."/>
        </authorList>
    </citation>
    <scope>NUCLEOTIDE SEQUENCE</scope>
    <source>
        <strain evidence="6">JCM 4637</strain>
    </source>
</reference>
<sequence>MPRHPFPGTGLPRTGLPGTGHDPLIASMVAGLPAGQQPRWPDPSLLPPVHDRLAGESPLVSYAGVRELHELLARAAEGDLCLLQAGDCVELTTECEPADVARKVEMLDVLGDVMRTGSGLPVVRVGRIAGQFAKPRSDDWESVPGGRLPVFRGPVVNAPDAREEDRTPDPSRIVTGLEAARRAVDALDALGRGEGAAPQDRVWTSHEALLLDYELPQVRRHEDNGSYLASTHWPWIGERTRQTDSAHVRLMAELDNPVACKIGPDATVDEVLDLCAVLDPHRTPGRLTLIARFGAGRVAELAPLVRAVRQAGHPVLWMCDPMHGNTVKRPDGLKTRRLDAIMSEIRQCVDVLAENAAHCAGLHLEASPDDISECEGAGRSPERGPGYRSLCDPRLSLVQAVAAAAHWRLPVGAVA</sequence>
<proteinExistence type="inferred from homology"/>
<name>A0A918X653_9ACTN</name>
<keyword evidence="4" id="KW-0057">Aromatic amino acid biosynthesis</keyword>
<dbReference type="PANTHER" id="PTHR21337:SF0">
    <property type="entry name" value="PHOSPHO-2-DEHYDRO-3-DEOXYHEPTONATE ALDOLASE"/>
    <property type="match status" value="1"/>
</dbReference>
<keyword evidence="3" id="KW-0104">Cadmium</keyword>
<feature type="region of interest" description="Disordered" evidence="5">
    <location>
        <begin position="1"/>
        <end position="22"/>
    </location>
</feature>
<organism evidence="6 7">
    <name type="scientific">Streptomyces finlayi</name>
    <dbReference type="NCBI Taxonomy" id="67296"/>
    <lineage>
        <taxon>Bacteria</taxon>
        <taxon>Bacillati</taxon>
        <taxon>Actinomycetota</taxon>
        <taxon>Actinomycetes</taxon>
        <taxon>Kitasatosporales</taxon>
        <taxon>Streptomycetaceae</taxon>
        <taxon>Streptomyces</taxon>
    </lineage>
</organism>
<gene>
    <name evidence="6" type="primary">phzC1</name>
    <name evidence="6" type="ORF">GCM10010334_74500</name>
</gene>
<dbReference type="GO" id="GO:0008652">
    <property type="term" value="P:amino acid biosynthetic process"/>
    <property type="evidence" value="ECO:0007669"/>
    <property type="project" value="UniProtKB-KW"/>
</dbReference>
<evidence type="ECO:0000256" key="4">
    <source>
        <dbReference type="RuleBase" id="RU363071"/>
    </source>
</evidence>
<dbReference type="AlphaFoldDB" id="A0A918X653"/>
<comment type="pathway">
    <text evidence="4">Metabolic intermediate biosynthesis; chorismate biosynthesis; chorismate from D-erythrose 4-phosphate and phosphoenolpyruvate: step 1/7.</text>
</comment>
<feature type="binding site" evidence="3">
    <location>
        <position position="127"/>
    </location>
    <ligand>
        <name>phosphoenolpyruvate</name>
        <dbReference type="ChEBI" id="CHEBI:58702"/>
    </ligand>
</feature>
<accession>A0A918X653</accession>
<feature type="compositionally biased region" description="Low complexity" evidence="5">
    <location>
        <begin position="7"/>
        <end position="20"/>
    </location>
</feature>
<feature type="binding site" evidence="3">
    <location>
        <position position="292"/>
    </location>
    <ligand>
        <name>phosphoenolpyruvate</name>
        <dbReference type="ChEBI" id="CHEBI:58702"/>
    </ligand>
</feature>
<comment type="similarity">
    <text evidence="1 4">Belongs to the class-II DAHP synthase family.</text>
</comment>
<evidence type="ECO:0000313" key="7">
    <source>
        <dbReference type="Proteomes" id="UP000638353"/>
    </source>
</evidence>
<evidence type="ECO:0000256" key="2">
    <source>
        <dbReference type="ARBA" id="ARBA00022679"/>
    </source>
</evidence>
<feature type="binding site" evidence="3">
    <location>
        <position position="365"/>
    </location>
    <ligand>
        <name>Mn(2+)</name>
        <dbReference type="ChEBI" id="CHEBI:29035"/>
    </ligand>
</feature>
<dbReference type="EMBL" id="BMVC01000022">
    <property type="protein sequence ID" value="GHD14934.1"/>
    <property type="molecule type" value="Genomic_DNA"/>
</dbReference>
<dbReference type="InterPro" id="IPR013785">
    <property type="entry name" value="Aldolase_TIM"/>
</dbReference>
<keyword evidence="2 4" id="KW-0808">Transferase</keyword>
<dbReference type="SUPFAM" id="SSF51569">
    <property type="entry name" value="Aldolase"/>
    <property type="match status" value="1"/>
</dbReference>
<comment type="caution">
    <text evidence="6">The sequence shown here is derived from an EMBL/GenBank/DDBJ whole genome shotgun (WGS) entry which is preliminary data.</text>
</comment>
<feature type="binding site" evidence="3">
    <location>
        <position position="261"/>
    </location>
    <ligand>
        <name>phosphoenolpyruvate</name>
        <dbReference type="ChEBI" id="CHEBI:58702"/>
    </ligand>
</feature>
<dbReference type="RefSeq" id="WP_189826464.1">
    <property type="nucleotide sequence ID" value="NZ_BMVC01000022.1"/>
</dbReference>
<dbReference type="GO" id="GO:0009073">
    <property type="term" value="P:aromatic amino acid family biosynthetic process"/>
    <property type="evidence" value="ECO:0007669"/>
    <property type="project" value="UniProtKB-KW"/>
</dbReference>
<feature type="binding site" evidence="3">
    <location>
        <position position="392"/>
    </location>
    <ligand>
        <name>Mn(2+)</name>
        <dbReference type="ChEBI" id="CHEBI:29035"/>
    </ligand>
</feature>
<evidence type="ECO:0000256" key="3">
    <source>
        <dbReference type="PIRSR" id="PIRSR602480-1"/>
    </source>
</evidence>
<keyword evidence="3" id="KW-0170">Cobalt</keyword>
<reference evidence="6" key="2">
    <citation type="submission" date="2020-09" db="EMBL/GenBank/DDBJ databases">
        <authorList>
            <person name="Sun Q."/>
            <person name="Ohkuma M."/>
        </authorList>
    </citation>
    <scope>NUCLEOTIDE SEQUENCE</scope>
    <source>
        <strain evidence="6">JCM 4637</strain>
    </source>
</reference>
<dbReference type="PANTHER" id="PTHR21337">
    <property type="entry name" value="PHOSPHO-2-DEHYDRO-3-DEOXYHEPTONATE ALDOLASE 1, 2"/>
    <property type="match status" value="1"/>
</dbReference>
<dbReference type="GO" id="GO:0003849">
    <property type="term" value="F:3-deoxy-7-phosphoheptulonate synthase activity"/>
    <property type="evidence" value="ECO:0007669"/>
    <property type="project" value="UniProtKB-EC"/>
</dbReference>
<evidence type="ECO:0000256" key="1">
    <source>
        <dbReference type="ARBA" id="ARBA00008911"/>
    </source>
</evidence>
<feature type="binding site" evidence="3">
    <location>
        <position position="323"/>
    </location>
    <ligand>
        <name>Mn(2+)</name>
        <dbReference type="ChEBI" id="CHEBI:29035"/>
    </ligand>
</feature>
<dbReference type="EC" id="2.5.1.54" evidence="4"/>
<dbReference type="InterPro" id="IPR002480">
    <property type="entry name" value="DAHP_synth_2"/>
</dbReference>
<keyword evidence="3" id="KW-0464">Manganese</keyword>
<feature type="binding site" evidence="3">
    <location>
        <position position="88"/>
    </location>
    <ligand>
        <name>Mn(2+)</name>
        <dbReference type="ChEBI" id="CHEBI:29035"/>
    </ligand>
</feature>
<evidence type="ECO:0000256" key="5">
    <source>
        <dbReference type="SAM" id="MobiDB-lite"/>
    </source>
</evidence>
<comment type="cofactor">
    <cofactor evidence="3">
        <name>Mn(2+)</name>
        <dbReference type="ChEBI" id="CHEBI:29035"/>
    </cofactor>
    <cofactor evidence="3">
        <name>Co(2+)</name>
        <dbReference type="ChEBI" id="CHEBI:48828"/>
    </cofactor>
    <cofactor evidence="3">
        <name>Cd(2+)</name>
        <dbReference type="ChEBI" id="CHEBI:48775"/>
    </cofactor>
    <text evidence="3">Binds 1 divalent cation per subunit. The enzyme is active with manganese, cobalt or cadmium ions.</text>
</comment>
<feature type="binding site" evidence="3">
    <location>
        <begin position="238"/>
        <end position="239"/>
    </location>
    <ligand>
        <name>phosphoenolpyruvate</name>
        <dbReference type="ChEBI" id="CHEBI:58702"/>
    </ligand>
</feature>
<comment type="catalytic activity">
    <reaction evidence="4">
        <text>D-erythrose 4-phosphate + phosphoenolpyruvate + H2O = 7-phospho-2-dehydro-3-deoxy-D-arabino-heptonate + phosphate</text>
        <dbReference type="Rhea" id="RHEA:14717"/>
        <dbReference type="ChEBI" id="CHEBI:15377"/>
        <dbReference type="ChEBI" id="CHEBI:16897"/>
        <dbReference type="ChEBI" id="CHEBI:43474"/>
        <dbReference type="ChEBI" id="CHEBI:58394"/>
        <dbReference type="ChEBI" id="CHEBI:58702"/>
        <dbReference type="EC" id="2.5.1.54"/>
    </reaction>
</comment>
<evidence type="ECO:0000313" key="6">
    <source>
        <dbReference type="EMBL" id="GHD14934.1"/>
    </source>
</evidence>
<protein>
    <recommendedName>
        <fullName evidence="4">Phospho-2-dehydro-3-deoxyheptonate aldolase</fullName>
        <ecNumber evidence="4">2.5.1.54</ecNumber>
    </recommendedName>
</protein>
<dbReference type="Gene3D" id="3.20.20.70">
    <property type="entry name" value="Aldolase class I"/>
    <property type="match status" value="1"/>
</dbReference>
<dbReference type="Proteomes" id="UP000638353">
    <property type="component" value="Unassembled WGS sequence"/>
</dbReference>
<dbReference type="Pfam" id="PF01474">
    <property type="entry name" value="DAHP_synth_2"/>
    <property type="match status" value="2"/>
</dbReference>